<dbReference type="GeneID" id="85461176"/>
<dbReference type="Proteomes" id="UP001224890">
    <property type="component" value="Unassembled WGS sequence"/>
</dbReference>
<proteinExistence type="predicted"/>
<comment type="caution">
    <text evidence="1">The sequence shown here is derived from an EMBL/GenBank/DDBJ whole genome shotgun (WGS) entry which is preliminary data.</text>
</comment>
<dbReference type="EMBL" id="JAHMHR010000148">
    <property type="protein sequence ID" value="KAK1656588.1"/>
    <property type="molecule type" value="Genomic_DNA"/>
</dbReference>
<dbReference type="AlphaFoldDB" id="A0AAJ0A635"/>
<name>A0AAJ0A635_9PEZI</name>
<sequence>MASILLPQWTVNRDVFWYLLKRKLQFHLSLLVALAMAKVEPVRSSMTQCQCYALAFALGSCPRRGRFSINYDSFETRFVCLTAFEGGVLDQGAAG</sequence>
<evidence type="ECO:0000313" key="2">
    <source>
        <dbReference type="Proteomes" id="UP001224890"/>
    </source>
</evidence>
<reference evidence="1" key="1">
    <citation type="submission" date="2021-06" db="EMBL/GenBank/DDBJ databases">
        <title>Comparative genomics, transcriptomics and evolutionary studies reveal genomic signatures of adaptation to plant cell wall in hemibiotrophic fungi.</title>
        <authorList>
            <consortium name="DOE Joint Genome Institute"/>
            <person name="Baroncelli R."/>
            <person name="Diaz J.F."/>
            <person name="Benocci T."/>
            <person name="Peng M."/>
            <person name="Battaglia E."/>
            <person name="Haridas S."/>
            <person name="Andreopoulos W."/>
            <person name="Labutti K."/>
            <person name="Pangilinan J."/>
            <person name="Floch G.L."/>
            <person name="Makela M.R."/>
            <person name="Henrissat B."/>
            <person name="Grigoriev I.V."/>
            <person name="Crouch J.A."/>
            <person name="De Vries R.P."/>
            <person name="Sukno S.A."/>
            <person name="Thon M.R."/>
        </authorList>
    </citation>
    <scope>NUCLEOTIDE SEQUENCE</scope>
    <source>
        <strain evidence="1">CBS 193.32</strain>
    </source>
</reference>
<dbReference type="RefSeq" id="XP_060421352.1">
    <property type="nucleotide sequence ID" value="XM_060576650.1"/>
</dbReference>
<accession>A0AAJ0A635</accession>
<protein>
    <submittedName>
        <fullName evidence="1">Uncharacterized protein</fullName>
    </submittedName>
</protein>
<gene>
    <name evidence="1" type="ORF">BDP55DRAFT_688591</name>
</gene>
<keyword evidence="2" id="KW-1185">Reference proteome</keyword>
<organism evidence="1 2">
    <name type="scientific">Colletotrichum godetiae</name>
    <dbReference type="NCBI Taxonomy" id="1209918"/>
    <lineage>
        <taxon>Eukaryota</taxon>
        <taxon>Fungi</taxon>
        <taxon>Dikarya</taxon>
        <taxon>Ascomycota</taxon>
        <taxon>Pezizomycotina</taxon>
        <taxon>Sordariomycetes</taxon>
        <taxon>Hypocreomycetidae</taxon>
        <taxon>Glomerellales</taxon>
        <taxon>Glomerellaceae</taxon>
        <taxon>Colletotrichum</taxon>
        <taxon>Colletotrichum acutatum species complex</taxon>
    </lineage>
</organism>
<evidence type="ECO:0000313" key="1">
    <source>
        <dbReference type="EMBL" id="KAK1656588.1"/>
    </source>
</evidence>